<dbReference type="Proteomes" id="UP000199250">
    <property type="component" value="Unassembled WGS sequence"/>
</dbReference>
<gene>
    <name evidence="1" type="ORF">SAMN04244572_00715</name>
</gene>
<dbReference type="AlphaFoldDB" id="A0A1H6RE77"/>
<reference evidence="1 2" key="1">
    <citation type="submission" date="2016-10" db="EMBL/GenBank/DDBJ databases">
        <authorList>
            <person name="de Groot N.N."/>
        </authorList>
    </citation>
    <scope>NUCLEOTIDE SEQUENCE [LARGE SCALE GENOMIC DNA]</scope>
    <source>
        <strain evidence="1 2">DSM 373</strain>
    </source>
</reference>
<organism evidence="1 2">
    <name type="scientific">Azotobacter beijerinckii</name>
    <dbReference type="NCBI Taxonomy" id="170623"/>
    <lineage>
        <taxon>Bacteria</taxon>
        <taxon>Pseudomonadati</taxon>
        <taxon>Pseudomonadota</taxon>
        <taxon>Gammaproteobacteria</taxon>
        <taxon>Pseudomonadales</taxon>
        <taxon>Pseudomonadaceae</taxon>
        <taxon>Azotobacter</taxon>
    </lineage>
</organism>
<evidence type="ECO:0000313" key="2">
    <source>
        <dbReference type="Proteomes" id="UP000199250"/>
    </source>
</evidence>
<accession>A0A1H6RE77</accession>
<protein>
    <submittedName>
        <fullName evidence="1">Uncharacterized protein</fullName>
    </submittedName>
</protein>
<dbReference type="EMBL" id="FNYQ01000007">
    <property type="protein sequence ID" value="SEI52776.1"/>
    <property type="molecule type" value="Genomic_DNA"/>
</dbReference>
<name>A0A1H6RE77_9GAMM</name>
<sequence length="61" mass="6591">MHPRVLEVIRPAGRDLFDRADAGSFHAAGGVRLPIRKRVGATCRSAEEGVGMFSERLGALE</sequence>
<dbReference type="RefSeq" id="WP_090730015.1">
    <property type="nucleotide sequence ID" value="NZ_FNYQ01000007.1"/>
</dbReference>
<proteinExistence type="predicted"/>
<evidence type="ECO:0000313" key="1">
    <source>
        <dbReference type="EMBL" id="SEI52776.1"/>
    </source>
</evidence>